<evidence type="ECO:0000313" key="2">
    <source>
        <dbReference type="Proteomes" id="UP000269945"/>
    </source>
</evidence>
<gene>
    <name evidence="1" type="ORF">BN2614_LOCUS1</name>
</gene>
<dbReference type="AlphaFoldDB" id="A0A9X9LEJ2"/>
<comment type="caution">
    <text evidence="1">The sequence shown here is derived from an EMBL/GenBank/DDBJ whole genome shotgun (WGS) entry which is preliminary data.</text>
</comment>
<protein>
    <submittedName>
        <fullName evidence="1">Uncharacterized protein</fullName>
    </submittedName>
</protein>
<organism evidence="1 2">
    <name type="scientific">Gulo gulo</name>
    <name type="common">Wolverine</name>
    <name type="synonym">Gluton</name>
    <dbReference type="NCBI Taxonomy" id="48420"/>
    <lineage>
        <taxon>Eukaryota</taxon>
        <taxon>Metazoa</taxon>
        <taxon>Chordata</taxon>
        <taxon>Craniata</taxon>
        <taxon>Vertebrata</taxon>
        <taxon>Euteleostomi</taxon>
        <taxon>Mammalia</taxon>
        <taxon>Eutheria</taxon>
        <taxon>Laurasiatheria</taxon>
        <taxon>Carnivora</taxon>
        <taxon>Caniformia</taxon>
        <taxon>Musteloidea</taxon>
        <taxon>Mustelidae</taxon>
        <taxon>Guloninae</taxon>
        <taxon>Gulo</taxon>
    </lineage>
</organism>
<dbReference type="EMBL" id="CYRY02001636">
    <property type="protein sequence ID" value="VCW66267.1"/>
    <property type="molecule type" value="Genomic_DNA"/>
</dbReference>
<feature type="non-terminal residue" evidence="1">
    <location>
        <position position="144"/>
    </location>
</feature>
<reference evidence="1 2" key="1">
    <citation type="submission" date="2018-10" db="EMBL/GenBank/DDBJ databases">
        <authorList>
            <person name="Ekblom R."/>
            <person name="Jareborg N."/>
        </authorList>
    </citation>
    <scope>NUCLEOTIDE SEQUENCE [LARGE SCALE GENOMIC DNA]</scope>
    <source>
        <tissue evidence="1">Muscle</tissue>
    </source>
</reference>
<evidence type="ECO:0000313" key="1">
    <source>
        <dbReference type="EMBL" id="VCW66267.1"/>
    </source>
</evidence>
<dbReference type="Proteomes" id="UP000269945">
    <property type="component" value="Unassembled WGS sequence"/>
</dbReference>
<accession>A0A9X9LEJ2</accession>
<name>A0A9X9LEJ2_GULGU</name>
<sequence length="144" mass="15096">MPEGASNVCEPCWGWPFPQAFLQQCSSSVWKHGQVGMFQILPVAVDLSQNTPGCSSCSNLTGHASSPTVRLEGMEEGFFFDRISRGGTAQLRLDGAPPGCSHARLLLPVPTSGAVTWVLCLSQGGSSSMAWAPCTAGVRPPSSS</sequence>
<keyword evidence="2" id="KW-1185">Reference proteome</keyword>
<proteinExistence type="predicted"/>